<dbReference type="InterPro" id="IPR029063">
    <property type="entry name" value="SAM-dependent_MTases_sf"/>
</dbReference>
<reference evidence="6 7" key="1">
    <citation type="submission" date="2016-10" db="EMBL/GenBank/DDBJ databases">
        <authorList>
            <person name="de Groot N.N."/>
        </authorList>
    </citation>
    <scope>NUCLEOTIDE SEQUENCE [LARGE SCALE GENOMIC DNA]</scope>
    <source>
        <strain evidence="6 7">Nl14</strain>
    </source>
</reference>
<evidence type="ECO:0000259" key="4">
    <source>
        <dbReference type="Pfam" id="PF00891"/>
    </source>
</evidence>
<keyword evidence="2" id="KW-0808">Transferase</keyword>
<dbReference type="AlphaFoldDB" id="A0A1I7GNN9"/>
<organism evidence="6 7">
    <name type="scientific">Nitrosospira multiformis</name>
    <dbReference type="NCBI Taxonomy" id="1231"/>
    <lineage>
        <taxon>Bacteria</taxon>
        <taxon>Pseudomonadati</taxon>
        <taxon>Pseudomonadota</taxon>
        <taxon>Betaproteobacteria</taxon>
        <taxon>Nitrosomonadales</taxon>
        <taxon>Nitrosomonadaceae</taxon>
        <taxon>Nitrosospira</taxon>
    </lineage>
</organism>
<dbReference type="Pfam" id="PF00891">
    <property type="entry name" value="Methyltransf_2"/>
    <property type="match status" value="1"/>
</dbReference>
<dbReference type="Gene3D" id="3.40.50.150">
    <property type="entry name" value="Vaccinia Virus protein VP39"/>
    <property type="match status" value="1"/>
</dbReference>
<dbReference type="Pfam" id="PF08100">
    <property type="entry name" value="Dimerisation"/>
    <property type="match status" value="1"/>
</dbReference>
<dbReference type="PIRSF" id="PIRSF005739">
    <property type="entry name" value="O-mtase"/>
    <property type="match status" value="1"/>
</dbReference>
<dbReference type="GO" id="GO:0008171">
    <property type="term" value="F:O-methyltransferase activity"/>
    <property type="evidence" value="ECO:0007669"/>
    <property type="project" value="InterPro"/>
</dbReference>
<evidence type="ECO:0000256" key="3">
    <source>
        <dbReference type="ARBA" id="ARBA00022691"/>
    </source>
</evidence>
<dbReference type="InterPro" id="IPR001077">
    <property type="entry name" value="COMT_C"/>
</dbReference>
<dbReference type="SUPFAM" id="SSF46785">
    <property type="entry name" value="Winged helix' DNA-binding domain"/>
    <property type="match status" value="1"/>
</dbReference>
<dbReference type="GO" id="GO:0032259">
    <property type="term" value="P:methylation"/>
    <property type="evidence" value="ECO:0007669"/>
    <property type="project" value="UniProtKB-KW"/>
</dbReference>
<dbReference type="PANTHER" id="PTHR43712">
    <property type="entry name" value="PUTATIVE (AFU_ORTHOLOGUE AFUA_4G14580)-RELATED"/>
    <property type="match status" value="1"/>
</dbReference>
<dbReference type="InterPro" id="IPR016461">
    <property type="entry name" value="COMT-like"/>
</dbReference>
<evidence type="ECO:0000256" key="1">
    <source>
        <dbReference type="ARBA" id="ARBA00022603"/>
    </source>
</evidence>
<keyword evidence="1" id="KW-0489">Methyltransferase</keyword>
<dbReference type="SUPFAM" id="SSF53335">
    <property type="entry name" value="S-adenosyl-L-methionine-dependent methyltransferases"/>
    <property type="match status" value="1"/>
</dbReference>
<keyword evidence="3" id="KW-0949">S-adenosyl-L-methionine</keyword>
<dbReference type="GO" id="GO:0046983">
    <property type="term" value="F:protein dimerization activity"/>
    <property type="evidence" value="ECO:0007669"/>
    <property type="project" value="InterPro"/>
</dbReference>
<dbReference type="EMBL" id="FPBZ01000005">
    <property type="protein sequence ID" value="SFU50073.1"/>
    <property type="molecule type" value="Genomic_DNA"/>
</dbReference>
<gene>
    <name evidence="6" type="ORF">SAMN05216417_105127</name>
</gene>
<evidence type="ECO:0000259" key="5">
    <source>
        <dbReference type="Pfam" id="PF08100"/>
    </source>
</evidence>
<protein>
    <submittedName>
        <fullName evidence="6">Dimerisation domain-containing protein</fullName>
    </submittedName>
</protein>
<feature type="domain" description="O-methyltransferase dimerisation" evidence="5">
    <location>
        <begin position="21"/>
        <end position="95"/>
    </location>
</feature>
<evidence type="ECO:0000313" key="7">
    <source>
        <dbReference type="Proteomes" id="UP000182649"/>
    </source>
</evidence>
<dbReference type="RefSeq" id="WP_074974312.1">
    <property type="nucleotide sequence ID" value="NZ_FPBZ01000005.1"/>
</dbReference>
<dbReference type="PROSITE" id="PS51683">
    <property type="entry name" value="SAM_OMT_II"/>
    <property type="match status" value="1"/>
</dbReference>
<name>A0A1I7GNN9_9PROT</name>
<proteinExistence type="predicted"/>
<feature type="domain" description="O-methyltransferase C-terminal" evidence="4">
    <location>
        <begin position="119"/>
        <end position="326"/>
    </location>
</feature>
<dbReference type="OrthoDB" id="582216at2"/>
<dbReference type="InterPro" id="IPR012967">
    <property type="entry name" value="COMT_dimerisation"/>
</dbReference>
<dbReference type="Gene3D" id="1.10.10.10">
    <property type="entry name" value="Winged helix-like DNA-binding domain superfamily/Winged helix DNA-binding domain"/>
    <property type="match status" value="1"/>
</dbReference>
<sequence>MVQNSMNTPTEQIEDDRPLWDVVLGVYGYPALLLAHKLKIFPLLADGPLSLTAICDKLNIKARPAEAILTTATAAGFLSFQDEYYSLTPIAEHYLLETSPSYFGYFWDLMIDDDQVHSFASLKKAILSDSPQVYEGAGIYHQSPEEQAEQVRRFTRGMYSFSITSALYWPGILDLSNYQTMLDIGGSSGVHSIGAVSKWPQLQAIVFDFPLVCEIAQEFIARHDRQDRIRTQEGNMWSDTLPAADLHFYSTVYNDWPPEKCNFLTAKSFNSLPSGGRIIIHGMLYNDEKTGPFAAAAFSMLMMGWTEGRSYSGSELSTMLREAGFQDIEVRPAFGYYSLVTGVKP</sequence>
<dbReference type="InterPro" id="IPR036388">
    <property type="entry name" value="WH-like_DNA-bd_sf"/>
</dbReference>
<dbReference type="PANTHER" id="PTHR43712:SF2">
    <property type="entry name" value="O-METHYLTRANSFERASE CICE"/>
    <property type="match status" value="1"/>
</dbReference>
<evidence type="ECO:0000256" key="2">
    <source>
        <dbReference type="ARBA" id="ARBA00022679"/>
    </source>
</evidence>
<accession>A0A1I7GNN9</accession>
<evidence type="ECO:0000313" key="6">
    <source>
        <dbReference type="EMBL" id="SFU50073.1"/>
    </source>
</evidence>
<dbReference type="InterPro" id="IPR036390">
    <property type="entry name" value="WH_DNA-bd_sf"/>
</dbReference>
<dbReference type="Proteomes" id="UP000182649">
    <property type="component" value="Unassembled WGS sequence"/>
</dbReference>